<feature type="transmembrane region" description="Helical" evidence="8">
    <location>
        <begin position="330"/>
        <end position="354"/>
    </location>
</feature>
<evidence type="ECO:0000256" key="3">
    <source>
        <dbReference type="ARBA" id="ARBA00022448"/>
    </source>
</evidence>
<dbReference type="PANTHER" id="PTHR43271">
    <property type="entry name" value="BLL2771 PROTEIN"/>
    <property type="match status" value="1"/>
</dbReference>
<dbReference type="Pfam" id="PF07690">
    <property type="entry name" value="MFS_1"/>
    <property type="match status" value="1"/>
</dbReference>
<evidence type="ECO:0000256" key="2">
    <source>
        <dbReference type="ARBA" id="ARBA00008335"/>
    </source>
</evidence>
<evidence type="ECO:0000313" key="10">
    <source>
        <dbReference type="EMBL" id="MCH6469456.1"/>
    </source>
</evidence>
<evidence type="ECO:0000256" key="4">
    <source>
        <dbReference type="ARBA" id="ARBA00022475"/>
    </source>
</evidence>
<dbReference type="EMBL" id="JAKZBV010000001">
    <property type="protein sequence ID" value="MCH6469456.1"/>
    <property type="molecule type" value="Genomic_DNA"/>
</dbReference>
<keyword evidence="4" id="KW-1003">Cell membrane</keyword>
<comment type="caution">
    <text evidence="10">The sequence shown here is derived from an EMBL/GenBank/DDBJ whole genome shotgun (WGS) entry which is preliminary data.</text>
</comment>
<evidence type="ECO:0000256" key="5">
    <source>
        <dbReference type="ARBA" id="ARBA00022692"/>
    </source>
</evidence>
<keyword evidence="6 8" id="KW-1133">Transmembrane helix</keyword>
<evidence type="ECO:0000256" key="8">
    <source>
        <dbReference type="SAM" id="Phobius"/>
    </source>
</evidence>
<feature type="transmembrane region" description="Helical" evidence="8">
    <location>
        <begin position="146"/>
        <end position="170"/>
    </location>
</feature>
<gene>
    <name evidence="10" type="ORF">L0M17_05525</name>
</gene>
<feature type="transmembrane region" description="Helical" evidence="8">
    <location>
        <begin position="366"/>
        <end position="386"/>
    </location>
</feature>
<evidence type="ECO:0000256" key="6">
    <source>
        <dbReference type="ARBA" id="ARBA00022989"/>
    </source>
</evidence>
<dbReference type="CDD" id="cd17324">
    <property type="entry name" value="MFS_NepI_like"/>
    <property type="match status" value="1"/>
</dbReference>
<accession>A0ABS9TYF7</accession>
<feature type="transmembrane region" description="Helical" evidence="8">
    <location>
        <begin position="392"/>
        <end position="413"/>
    </location>
</feature>
<evidence type="ECO:0000256" key="7">
    <source>
        <dbReference type="ARBA" id="ARBA00023136"/>
    </source>
</evidence>
<protein>
    <submittedName>
        <fullName evidence="10">MFS transporter</fullName>
    </submittedName>
</protein>
<dbReference type="InterPro" id="IPR020846">
    <property type="entry name" value="MFS_dom"/>
</dbReference>
<sequence length="423" mass="43519">MTSVPSSPSIAPAWTGHAKGSRGYRRLLAALAFAGVATFAQLYSTQALLPRISAELHIDAAQSALTVSLATLGLAVAVLPWSFLADRIGRIPAMTAGVAAATVLGLLAPFSPTVGLLLTLRCLEGAALGAVPALAVAYLNEEVHRAHAALAAGTYVAGTTIGGLLGRLVAGPLADVWGWRPAIFAVAVLGAVAAAAFVALAPRQRGFVPLRQRHDAVPHGVREGAAHAAQLLGRQLRSRRLLALYLQAFTLMGGFVAVYNYLGYRLEAQPFGLPVAITSLLFLAYLSGTFSSGYAARLSQRFGRRSVIVASMAVMAAGVLLTAVNWLPAILVGLVALTAGFFAAHGLGSGWTGALASTGKAQAASLYNLFYYTGSSILGWLGGFVFQGFGWGWLALGIAVLALATGAVAAVAHPAEEGPQGAR</sequence>
<dbReference type="PROSITE" id="PS50850">
    <property type="entry name" value="MFS"/>
    <property type="match status" value="1"/>
</dbReference>
<feature type="transmembrane region" description="Helical" evidence="8">
    <location>
        <begin position="27"/>
        <end position="44"/>
    </location>
</feature>
<dbReference type="Gene3D" id="1.20.1250.20">
    <property type="entry name" value="MFS general substrate transporter like domains"/>
    <property type="match status" value="1"/>
</dbReference>
<feature type="transmembrane region" description="Helical" evidence="8">
    <location>
        <begin position="182"/>
        <end position="201"/>
    </location>
</feature>
<keyword evidence="5 8" id="KW-0812">Transmembrane</keyword>
<keyword evidence="7 8" id="KW-0472">Membrane</keyword>
<dbReference type="SUPFAM" id="SSF103473">
    <property type="entry name" value="MFS general substrate transporter"/>
    <property type="match status" value="1"/>
</dbReference>
<dbReference type="PANTHER" id="PTHR43271:SF1">
    <property type="entry name" value="INNER MEMBRANE TRANSPORT PROTEIN YNFM"/>
    <property type="match status" value="1"/>
</dbReference>
<comment type="subcellular location">
    <subcellularLocation>
        <location evidence="1">Cell membrane</location>
        <topology evidence="1">Multi-pass membrane protein</topology>
    </subcellularLocation>
</comment>
<name>A0ABS9TYF7_9MICC</name>
<feature type="transmembrane region" description="Helical" evidence="8">
    <location>
        <begin position="91"/>
        <end position="110"/>
    </location>
</feature>
<dbReference type="InterPro" id="IPR011701">
    <property type="entry name" value="MFS"/>
</dbReference>
<keyword evidence="3" id="KW-0813">Transport</keyword>
<feature type="transmembrane region" description="Helical" evidence="8">
    <location>
        <begin position="242"/>
        <end position="262"/>
    </location>
</feature>
<feature type="transmembrane region" description="Helical" evidence="8">
    <location>
        <begin position="116"/>
        <end position="139"/>
    </location>
</feature>
<feature type="transmembrane region" description="Helical" evidence="8">
    <location>
        <begin position="307"/>
        <end position="324"/>
    </location>
</feature>
<evidence type="ECO:0000313" key="11">
    <source>
        <dbReference type="Proteomes" id="UP001202922"/>
    </source>
</evidence>
<comment type="similarity">
    <text evidence="2">Belongs to the major facilitator superfamily.</text>
</comment>
<dbReference type="RefSeq" id="WP_241052639.1">
    <property type="nucleotide sequence ID" value="NZ_JAKZBV010000001.1"/>
</dbReference>
<feature type="transmembrane region" description="Helical" evidence="8">
    <location>
        <begin position="64"/>
        <end position="84"/>
    </location>
</feature>
<proteinExistence type="inferred from homology"/>
<evidence type="ECO:0000256" key="1">
    <source>
        <dbReference type="ARBA" id="ARBA00004651"/>
    </source>
</evidence>
<evidence type="ECO:0000259" key="9">
    <source>
        <dbReference type="PROSITE" id="PS50850"/>
    </source>
</evidence>
<dbReference type="InterPro" id="IPR036259">
    <property type="entry name" value="MFS_trans_sf"/>
</dbReference>
<organism evidence="10 11">
    <name type="scientific">Sinomonas terrae</name>
    <dbReference type="NCBI Taxonomy" id="2908838"/>
    <lineage>
        <taxon>Bacteria</taxon>
        <taxon>Bacillati</taxon>
        <taxon>Actinomycetota</taxon>
        <taxon>Actinomycetes</taxon>
        <taxon>Micrococcales</taxon>
        <taxon>Micrococcaceae</taxon>
        <taxon>Sinomonas</taxon>
    </lineage>
</organism>
<keyword evidence="11" id="KW-1185">Reference proteome</keyword>
<feature type="transmembrane region" description="Helical" evidence="8">
    <location>
        <begin position="268"/>
        <end position="286"/>
    </location>
</feature>
<dbReference type="Proteomes" id="UP001202922">
    <property type="component" value="Unassembled WGS sequence"/>
</dbReference>
<reference evidence="10 11" key="1">
    <citation type="submission" date="2022-03" db="EMBL/GenBank/DDBJ databases">
        <title>Sinomonas sp. isolated from a soil.</title>
        <authorList>
            <person name="Han J."/>
            <person name="Kim D.-U."/>
        </authorList>
    </citation>
    <scope>NUCLEOTIDE SEQUENCE [LARGE SCALE GENOMIC DNA]</scope>
    <source>
        <strain evidence="10 11">5-5</strain>
    </source>
</reference>
<feature type="domain" description="Major facilitator superfamily (MFS) profile" evidence="9">
    <location>
        <begin position="27"/>
        <end position="417"/>
    </location>
</feature>